<dbReference type="InterPro" id="IPR050611">
    <property type="entry name" value="ABCF"/>
</dbReference>
<dbReference type="PROSITE" id="PS50893">
    <property type="entry name" value="ABC_TRANSPORTER_2"/>
    <property type="match status" value="2"/>
</dbReference>
<dbReference type="SMART" id="SM00382">
    <property type="entry name" value="AAA"/>
    <property type="match status" value="2"/>
</dbReference>
<gene>
    <name evidence="6" type="ORF">UFOPK3197_01039</name>
</gene>
<evidence type="ECO:0000256" key="2">
    <source>
        <dbReference type="ARBA" id="ARBA00022741"/>
    </source>
</evidence>
<dbReference type="PANTHER" id="PTHR19211">
    <property type="entry name" value="ATP-BINDING TRANSPORT PROTEIN-RELATED"/>
    <property type="match status" value="1"/>
</dbReference>
<name>A0A6J7AHU6_9ZZZZ</name>
<organism evidence="6">
    <name type="scientific">freshwater metagenome</name>
    <dbReference type="NCBI Taxonomy" id="449393"/>
    <lineage>
        <taxon>unclassified sequences</taxon>
        <taxon>metagenomes</taxon>
        <taxon>ecological metagenomes</taxon>
    </lineage>
</organism>
<keyword evidence="3" id="KW-0067">ATP-binding</keyword>
<keyword evidence="1" id="KW-0677">Repeat</keyword>
<dbReference type="InterPro" id="IPR017871">
    <property type="entry name" value="ABC_transporter-like_CS"/>
</dbReference>
<feature type="domain" description="ABC transporter" evidence="5">
    <location>
        <begin position="522"/>
        <end position="727"/>
    </location>
</feature>
<evidence type="ECO:0000256" key="3">
    <source>
        <dbReference type="ARBA" id="ARBA00022840"/>
    </source>
</evidence>
<proteinExistence type="predicted"/>
<dbReference type="InterPro" id="IPR027417">
    <property type="entry name" value="P-loop_NTPase"/>
</dbReference>
<dbReference type="CDD" id="cd03221">
    <property type="entry name" value="ABCF_EF-3"/>
    <property type="match status" value="2"/>
</dbReference>
<dbReference type="InterPro" id="IPR003439">
    <property type="entry name" value="ABC_transporter-like_ATP-bd"/>
</dbReference>
<dbReference type="Pfam" id="PF12848">
    <property type="entry name" value="ABC_tran_Xtn"/>
    <property type="match status" value="1"/>
</dbReference>
<evidence type="ECO:0000259" key="5">
    <source>
        <dbReference type="PROSITE" id="PS50893"/>
    </source>
</evidence>
<dbReference type="AlphaFoldDB" id="A0A6J7AHU6"/>
<dbReference type="PANTHER" id="PTHR19211:SF14">
    <property type="entry name" value="ATP-BINDING CASSETTE SUB-FAMILY F MEMBER 1"/>
    <property type="match status" value="1"/>
</dbReference>
<dbReference type="InterPro" id="IPR032781">
    <property type="entry name" value="ABC_tran_Xtn"/>
</dbReference>
<dbReference type="InterPro" id="IPR003593">
    <property type="entry name" value="AAA+_ATPase"/>
</dbReference>
<dbReference type="FunFam" id="3.40.50.300:FF:000944">
    <property type="entry name" value="Macrolide ABC transporter ATP-binding protein"/>
    <property type="match status" value="1"/>
</dbReference>
<sequence>MTMRVMGILIRNAHRHVETVVNQPPTTGPTAAMPPIVEPQIAKAIPRSFPKKSAFTVDKVEGSTIAPPKPCKKRAPMSVVPLVAILARTLANPKTMTPTKRRRRRPVRSPNLPTVIKRAAKTNEYIELIHSASDALNVRSRIIDGIATFTTVASIMMRETAKAMNGIAFQRKGCPWANVSEFMWQFYVRNYEKLTSMISTQSLELRAGARLLVSGVTVRINHGDRIGFVGRNGAGKSTLAKVLAGETMPAGGQVLRSGGIGYLPQDPRTGDEAGTVVERILSVRGLDLIVDRMRQAEQAMATAQGDELEAVMNRYSRADTEFNAAGGYSATAEAEAIATNLGLPERLFDEPLDSLSGGQRRRVELARILFSGAETLLLDEPTNHLDADSVIWLREYLTKYSGGLVIISHDVTLIETVVNKVFYLDANRNVIDVYNMGWKKYLQQREADEHRRKIDRANAEKKAAILEKQAEKMRAKATKAKAAQGMFRRAERLLSDLEDVRKSDRVAKLRFPTPAPCGKTPLTATGLSKSYGSLEVFTDVDLAIDKGSRVVILGLNGAGKTTLLRMLAGDLEPDTGEVIPGHGLKIGYYTQEHESLDFNRTVLENMKSAHANILEPEARNVLGSFLFLGDDVHKPVNVLSGGERTRLALAVLVVSAANVLLLDEPTNNLDPASRHEILGALGEFQGSVILVSHDEGAVAALRPDRVLLLPDGDEDLWNESYLDLITIE</sequence>
<protein>
    <submittedName>
        <fullName evidence="6">Unannotated protein</fullName>
    </submittedName>
</protein>
<dbReference type="Pfam" id="PF00005">
    <property type="entry name" value="ABC_tran"/>
    <property type="match status" value="2"/>
</dbReference>
<dbReference type="Gene3D" id="3.40.50.300">
    <property type="entry name" value="P-loop containing nucleotide triphosphate hydrolases"/>
    <property type="match status" value="2"/>
</dbReference>
<keyword evidence="4" id="KW-0175">Coiled coil</keyword>
<evidence type="ECO:0000313" key="6">
    <source>
        <dbReference type="EMBL" id="CAB4832352.1"/>
    </source>
</evidence>
<feature type="coiled-coil region" evidence="4">
    <location>
        <begin position="440"/>
        <end position="483"/>
    </location>
</feature>
<feature type="domain" description="ABC transporter" evidence="5">
    <location>
        <begin position="198"/>
        <end position="451"/>
    </location>
</feature>
<dbReference type="GO" id="GO:0016887">
    <property type="term" value="F:ATP hydrolysis activity"/>
    <property type="evidence" value="ECO:0007669"/>
    <property type="project" value="InterPro"/>
</dbReference>
<dbReference type="EMBL" id="CAFABI010000134">
    <property type="protein sequence ID" value="CAB4832352.1"/>
    <property type="molecule type" value="Genomic_DNA"/>
</dbReference>
<dbReference type="SUPFAM" id="SSF52540">
    <property type="entry name" value="P-loop containing nucleoside triphosphate hydrolases"/>
    <property type="match status" value="2"/>
</dbReference>
<accession>A0A6J7AHU6</accession>
<evidence type="ECO:0000256" key="4">
    <source>
        <dbReference type="SAM" id="Coils"/>
    </source>
</evidence>
<evidence type="ECO:0000256" key="1">
    <source>
        <dbReference type="ARBA" id="ARBA00022737"/>
    </source>
</evidence>
<reference evidence="6" key="1">
    <citation type="submission" date="2020-05" db="EMBL/GenBank/DDBJ databases">
        <authorList>
            <person name="Chiriac C."/>
            <person name="Salcher M."/>
            <person name="Ghai R."/>
            <person name="Kavagutti S V."/>
        </authorList>
    </citation>
    <scope>NUCLEOTIDE SEQUENCE</scope>
</reference>
<dbReference type="GO" id="GO:0005524">
    <property type="term" value="F:ATP binding"/>
    <property type="evidence" value="ECO:0007669"/>
    <property type="project" value="UniProtKB-KW"/>
</dbReference>
<dbReference type="PROSITE" id="PS00211">
    <property type="entry name" value="ABC_TRANSPORTER_1"/>
    <property type="match status" value="2"/>
</dbReference>
<dbReference type="FunFam" id="3.40.50.300:FF:000597">
    <property type="entry name" value="ABC transporter ATP-binding protein"/>
    <property type="match status" value="1"/>
</dbReference>
<keyword evidence="2" id="KW-0547">Nucleotide-binding</keyword>